<feature type="transmembrane region" description="Helical" evidence="1">
    <location>
        <begin position="147"/>
        <end position="163"/>
    </location>
</feature>
<evidence type="ECO:0000313" key="2">
    <source>
        <dbReference type="EMBL" id="SFB91811.1"/>
    </source>
</evidence>
<keyword evidence="1" id="KW-1133">Transmembrane helix</keyword>
<name>A0A1I1EXQ3_9BACT</name>
<sequence>MTSTFTQHLWAALLGIAVLSSCSRPVAYFQRGPVESFATANPQPVATPVQAITTLNQLPVKATTIAQPEAYASTDSRLITKKNVTKRMVRLTNLLTSVAGTMSPKATTAPRKMNLMERLVLKKMNKQISKQLAPNHPEKAMLNTGKLIGGAVLLIAGLIMLFAGTGTVAFIGIILSLVGALGILVGVLGI</sequence>
<keyword evidence="3" id="KW-1185">Reference proteome</keyword>
<protein>
    <submittedName>
        <fullName evidence="2">Uncharacterized protein</fullName>
    </submittedName>
</protein>
<accession>A0A1I1EXQ3</accession>
<feature type="transmembrane region" description="Helical" evidence="1">
    <location>
        <begin position="169"/>
        <end position="189"/>
    </location>
</feature>
<dbReference type="EMBL" id="FOLQ01000001">
    <property type="protein sequence ID" value="SFB91811.1"/>
    <property type="molecule type" value="Genomic_DNA"/>
</dbReference>
<dbReference type="OrthoDB" id="959491at2"/>
<dbReference type="RefSeq" id="WP_093822504.1">
    <property type="nucleotide sequence ID" value="NZ_FOLQ01000001.1"/>
</dbReference>
<gene>
    <name evidence="2" type="ORF">SAMN05216167_10191</name>
</gene>
<evidence type="ECO:0000256" key="1">
    <source>
        <dbReference type="SAM" id="Phobius"/>
    </source>
</evidence>
<evidence type="ECO:0000313" key="3">
    <source>
        <dbReference type="Proteomes" id="UP000198598"/>
    </source>
</evidence>
<dbReference type="Proteomes" id="UP000198598">
    <property type="component" value="Unassembled WGS sequence"/>
</dbReference>
<dbReference type="AlphaFoldDB" id="A0A1I1EXQ3"/>
<organism evidence="2 3">
    <name type="scientific">Spirosoma endophyticum</name>
    <dbReference type="NCBI Taxonomy" id="662367"/>
    <lineage>
        <taxon>Bacteria</taxon>
        <taxon>Pseudomonadati</taxon>
        <taxon>Bacteroidota</taxon>
        <taxon>Cytophagia</taxon>
        <taxon>Cytophagales</taxon>
        <taxon>Cytophagaceae</taxon>
        <taxon>Spirosoma</taxon>
    </lineage>
</organism>
<keyword evidence="1" id="KW-0472">Membrane</keyword>
<keyword evidence="1" id="KW-0812">Transmembrane</keyword>
<proteinExistence type="predicted"/>
<reference evidence="2 3" key="1">
    <citation type="submission" date="2016-10" db="EMBL/GenBank/DDBJ databases">
        <authorList>
            <person name="de Groot N.N."/>
        </authorList>
    </citation>
    <scope>NUCLEOTIDE SEQUENCE [LARGE SCALE GENOMIC DNA]</scope>
    <source>
        <strain evidence="2 3">DSM 26130</strain>
    </source>
</reference>